<dbReference type="Proteomes" id="UP000199759">
    <property type="component" value="Unassembled WGS sequence"/>
</dbReference>
<proteinExistence type="predicted"/>
<accession>A0A1G9V6V8</accession>
<evidence type="ECO:0000256" key="1">
    <source>
        <dbReference type="PROSITE-ProRule" id="PRU00339"/>
    </source>
</evidence>
<keyword evidence="2" id="KW-0732">Signal</keyword>
<feature type="signal peptide" evidence="2">
    <location>
        <begin position="1"/>
        <end position="22"/>
    </location>
</feature>
<evidence type="ECO:0008006" key="5">
    <source>
        <dbReference type="Google" id="ProtNLM"/>
    </source>
</evidence>
<protein>
    <recommendedName>
        <fullName evidence="5">Tetratricopeptide repeat-containing protein</fullName>
    </recommendedName>
</protein>
<keyword evidence="1" id="KW-0802">TPR repeat</keyword>
<dbReference type="STRING" id="144026.SAMN04488568_1187"/>
<feature type="repeat" description="TPR" evidence="1">
    <location>
        <begin position="248"/>
        <end position="281"/>
    </location>
</feature>
<dbReference type="InterPro" id="IPR011990">
    <property type="entry name" value="TPR-like_helical_dom_sf"/>
</dbReference>
<dbReference type="InterPro" id="IPR019734">
    <property type="entry name" value="TPR_rpt"/>
</dbReference>
<name>A0A1G9V6V8_9PROT</name>
<sequence>MPSNAIQRACALTLALVLSACATTVPVSVVAPARYPDASLLRVIYVDNLRGRGGHAVRDALETALGRHTLDGQNFFTVVRDQRRADGHYGGRMINDRRQEEYYQTTQSVCVRSGDDRCATRVNREVTCTRYYIDLAAQIDLIDARTGRIVYSQDYRNRAQDSWCPGQTASRTYGQLEFQAAQGIASAVLLDVAPHNQQFTASFFTNSDTVSETSRPAFEYATDLAQNDSVYEACQEWGALEALEPNSAGLLLNLGICSELVSDTSAAENYYYRVMELDPSLNNRARQGIRRARIAAAGVDQLADIADAERENWD</sequence>
<organism evidence="3 4">
    <name type="scientific">Maricaulis salignorans</name>
    <dbReference type="NCBI Taxonomy" id="144026"/>
    <lineage>
        <taxon>Bacteria</taxon>
        <taxon>Pseudomonadati</taxon>
        <taxon>Pseudomonadota</taxon>
        <taxon>Alphaproteobacteria</taxon>
        <taxon>Maricaulales</taxon>
        <taxon>Maricaulaceae</taxon>
        <taxon>Maricaulis</taxon>
    </lineage>
</organism>
<dbReference type="Gene3D" id="1.25.40.10">
    <property type="entry name" value="Tetratricopeptide repeat domain"/>
    <property type="match status" value="1"/>
</dbReference>
<feature type="chain" id="PRO_5011540969" description="Tetratricopeptide repeat-containing protein" evidence="2">
    <location>
        <begin position="23"/>
        <end position="314"/>
    </location>
</feature>
<dbReference type="RefSeq" id="WP_143024140.1">
    <property type="nucleotide sequence ID" value="NZ_FNHG01000018.1"/>
</dbReference>
<dbReference type="PROSITE" id="PS50005">
    <property type="entry name" value="TPR"/>
    <property type="match status" value="1"/>
</dbReference>
<evidence type="ECO:0000313" key="3">
    <source>
        <dbReference type="EMBL" id="SDM67830.1"/>
    </source>
</evidence>
<dbReference type="OrthoDB" id="7426733at2"/>
<dbReference type="SUPFAM" id="SSF48452">
    <property type="entry name" value="TPR-like"/>
    <property type="match status" value="1"/>
</dbReference>
<dbReference type="AlphaFoldDB" id="A0A1G9V6V8"/>
<evidence type="ECO:0000313" key="4">
    <source>
        <dbReference type="Proteomes" id="UP000199759"/>
    </source>
</evidence>
<gene>
    <name evidence="3" type="ORF">SAMN04488568_1187</name>
</gene>
<reference evidence="3 4" key="1">
    <citation type="submission" date="2016-10" db="EMBL/GenBank/DDBJ databases">
        <authorList>
            <person name="de Groot N.N."/>
        </authorList>
    </citation>
    <scope>NUCLEOTIDE SEQUENCE [LARGE SCALE GENOMIC DNA]</scope>
    <source>
        <strain evidence="3 4">DSM 16077</strain>
    </source>
</reference>
<dbReference type="EMBL" id="FNHG01000018">
    <property type="protein sequence ID" value="SDM67830.1"/>
    <property type="molecule type" value="Genomic_DNA"/>
</dbReference>
<keyword evidence="4" id="KW-1185">Reference proteome</keyword>
<evidence type="ECO:0000256" key="2">
    <source>
        <dbReference type="SAM" id="SignalP"/>
    </source>
</evidence>